<feature type="compositionally biased region" description="Polar residues" evidence="1">
    <location>
        <begin position="31"/>
        <end position="42"/>
    </location>
</feature>
<evidence type="ECO:0000313" key="2">
    <source>
        <dbReference type="EMBL" id="KAK8884633.1"/>
    </source>
</evidence>
<dbReference type="Proteomes" id="UP001470230">
    <property type="component" value="Unassembled WGS sequence"/>
</dbReference>
<reference evidence="2 3" key="1">
    <citation type="submission" date="2024-04" db="EMBL/GenBank/DDBJ databases">
        <title>Tritrichomonas musculus Genome.</title>
        <authorList>
            <person name="Alves-Ferreira E."/>
            <person name="Grigg M."/>
            <person name="Lorenzi H."/>
            <person name="Galac M."/>
        </authorList>
    </citation>
    <scope>NUCLEOTIDE SEQUENCE [LARGE SCALE GENOMIC DNA]</scope>
    <source>
        <strain evidence="2 3">EAF2021</strain>
    </source>
</reference>
<sequence length="354" mass="40665">MRKTTSNSSIKRGISTRLNSKKKDDKLNDLQFSSRISNTTCSPKKIQKDEPSRPQKTTYDRLCYQIKSPTKSTRITKSSDLQINAKQPNTQQKSSRSTNFSNIYLKNETTYKNRQNNQGPSSKSSNNIKKSDYRPATQRSYSSLHKTQQYSFSFGKSSFNEEKRTPTTSRIANKKTIAGKSTQESISLSKQQRQTAVVDEKKNANTKYKEDEKIKNKELIDDEVITKKSKNEISQNLKKNEFLKESKIIKEDKIKDDNIKLEKNSNDANTTIAKSNAILTTSYSPEFTPIFVNQRPPLTQLPAGAVSVDFEFFQKMMIQIQKSILELQKKFDDKICNIQKKIAFIEFSVLELQK</sequence>
<dbReference type="EMBL" id="JAPFFF010000008">
    <property type="protein sequence ID" value="KAK8884633.1"/>
    <property type="molecule type" value="Genomic_DNA"/>
</dbReference>
<feature type="region of interest" description="Disordered" evidence="1">
    <location>
        <begin position="1"/>
        <end position="145"/>
    </location>
</feature>
<proteinExistence type="predicted"/>
<accession>A0ABR2K0L5</accession>
<organism evidence="2 3">
    <name type="scientific">Tritrichomonas musculus</name>
    <dbReference type="NCBI Taxonomy" id="1915356"/>
    <lineage>
        <taxon>Eukaryota</taxon>
        <taxon>Metamonada</taxon>
        <taxon>Parabasalia</taxon>
        <taxon>Tritrichomonadida</taxon>
        <taxon>Tritrichomonadidae</taxon>
        <taxon>Tritrichomonas</taxon>
    </lineage>
</organism>
<evidence type="ECO:0000313" key="3">
    <source>
        <dbReference type="Proteomes" id="UP001470230"/>
    </source>
</evidence>
<protein>
    <submittedName>
        <fullName evidence="2">Uncharacterized protein</fullName>
    </submittedName>
</protein>
<feature type="compositionally biased region" description="Polar residues" evidence="1">
    <location>
        <begin position="1"/>
        <end position="10"/>
    </location>
</feature>
<comment type="caution">
    <text evidence="2">The sequence shown here is derived from an EMBL/GenBank/DDBJ whole genome shotgun (WGS) entry which is preliminary data.</text>
</comment>
<feature type="compositionally biased region" description="Polar residues" evidence="1">
    <location>
        <begin position="67"/>
        <end position="120"/>
    </location>
</feature>
<evidence type="ECO:0000256" key="1">
    <source>
        <dbReference type="SAM" id="MobiDB-lite"/>
    </source>
</evidence>
<keyword evidence="3" id="KW-1185">Reference proteome</keyword>
<gene>
    <name evidence="2" type="ORF">M9Y10_043750</name>
</gene>
<name>A0ABR2K0L5_9EUKA</name>